<keyword evidence="3" id="KW-1185">Reference proteome</keyword>
<dbReference type="Gene3D" id="3.40.50.1820">
    <property type="entry name" value="alpha/beta hydrolase"/>
    <property type="match status" value="1"/>
</dbReference>
<feature type="transmembrane region" description="Helical" evidence="1">
    <location>
        <begin position="296"/>
        <end position="317"/>
    </location>
</feature>
<dbReference type="AlphaFoldDB" id="A0AAV5WMY7"/>
<evidence type="ECO:0008006" key="4">
    <source>
        <dbReference type="Google" id="ProtNLM"/>
    </source>
</evidence>
<evidence type="ECO:0000313" key="3">
    <source>
        <dbReference type="Proteomes" id="UP001432322"/>
    </source>
</evidence>
<evidence type="ECO:0000256" key="1">
    <source>
        <dbReference type="SAM" id="Phobius"/>
    </source>
</evidence>
<reference evidence="2" key="1">
    <citation type="submission" date="2023-10" db="EMBL/GenBank/DDBJ databases">
        <title>Genome assembly of Pristionchus species.</title>
        <authorList>
            <person name="Yoshida K."/>
            <person name="Sommer R.J."/>
        </authorList>
    </citation>
    <scope>NUCLEOTIDE SEQUENCE</scope>
    <source>
        <strain evidence="2">RS5133</strain>
    </source>
</reference>
<feature type="non-terminal residue" evidence="2">
    <location>
        <position position="1"/>
    </location>
</feature>
<protein>
    <recommendedName>
        <fullName evidence="4">Esterase</fullName>
    </recommendedName>
</protein>
<organism evidence="2 3">
    <name type="scientific">Pristionchus fissidentatus</name>
    <dbReference type="NCBI Taxonomy" id="1538716"/>
    <lineage>
        <taxon>Eukaryota</taxon>
        <taxon>Metazoa</taxon>
        <taxon>Ecdysozoa</taxon>
        <taxon>Nematoda</taxon>
        <taxon>Chromadorea</taxon>
        <taxon>Rhabditida</taxon>
        <taxon>Rhabditina</taxon>
        <taxon>Diplogasteromorpha</taxon>
        <taxon>Diplogasteroidea</taxon>
        <taxon>Neodiplogasteridae</taxon>
        <taxon>Pristionchus</taxon>
    </lineage>
</organism>
<dbReference type="InterPro" id="IPR029058">
    <property type="entry name" value="AB_hydrolase_fold"/>
</dbReference>
<proteinExistence type="predicted"/>
<comment type="caution">
    <text evidence="2">The sequence shown here is derived from an EMBL/GenBank/DDBJ whole genome shotgun (WGS) entry which is preliminary data.</text>
</comment>
<keyword evidence="1" id="KW-1133">Transmembrane helix</keyword>
<dbReference type="Proteomes" id="UP001432322">
    <property type="component" value="Unassembled WGS sequence"/>
</dbReference>
<sequence length="336" mass="38853">RCLQQLPLDELRRHEHQFMTETEKHLFELYRMGCAAFTPVEDSFMGILSQIPIDPRRLRAIEGIVSVPVLLSTTTDERLVATKELVNSEFENVGRSVIRFLPLIMQEGQPSLAEIVTTIASHYFDGKANMDNETFEKLLTISQNGEQYAAAHSEALDYANADKKVYVMKMDVHDGTFPTWHGVDIWILFDCFDMANRSGFANWSYETWRTFDLFRNKLADTIAEFVTNGTLRHKAKFTRHSRAATKISNKDMVTIDADTEDYYFWMRTLPYIESLNNSSNLRTAMKNLTCAKPYQIPFYVATTLLIACFVACGFLFSQRKRRLHRDRRAMRHVQLG</sequence>
<gene>
    <name evidence="2" type="ORF">PFISCL1PPCAC_24664</name>
</gene>
<keyword evidence="1" id="KW-0472">Membrane</keyword>
<accession>A0AAV5WMY7</accession>
<keyword evidence="1" id="KW-0812">Transmembrane</keyword>
<dbReference type="SUPFAM" id="SSF53474">
    <property type="entry name" value="alpha/beta-Hydrolases"/>
    <property type="match status" value="1"/>
</dbReference>
<evidence type="ECO:0000313" key="2">
    <source>
        <dbReference type="EMBL" id="GMT33367.1"/>
    </source>
</evidence>
<dbReference type="EMBL" id="BTSY01000006">
    <property type="protein sequence ID" value="GMT33367.1"/>
    <property type="molecule type" value="Genomic_DNA"/>
</dbReference>
<name>A0AAV5WMY7_9BILA</name>